<evidence type="ECO:0000313" key="4">
    <source>
        <dbReference type="Proteomes" id="UP000054886"/>
    </source>
</evidence>
<feature type="domain" description="Carbohydrate kinase PfkB" evidence="1">
    <location>
        <begin position="180"/>
        <end position="308"/>
    </location>
</feature>
<dbReference type="Gene3D" id="3.40.1190.20">
    <property type="match status" value="1"/>
</dbReference>
<gene>
    <name evidence="3" type="ORF">AO440_005157</name>
    <name evidence="2" type="ORF">AO440_005378</name>
</gene>
<dbReference type="InterPro" id="IPR011611">
    <property type="entry name" value="PfkB_dom"/>
</dbReference>
<dbReference type="Proteomes" id="UP000054886">
    <property type="component" value="Unassembled WGS sequence"/>
</dbReference>
<sequence length="350" mass="39205">MITTNGMFILDDIEGKVTYNGIPGGGGTYAVLGAAICTPSAHVRSQVLWIVDGGHDFPDSIRQTFDQWGVTTKYRIDSNRETIRGLNYYPNLEAEGKDRDLRLFKFLTPKIQINVEDWVGTFGEDKVREDINCFHLVCSAERCLAIINDLKVIKSNPNMGYTIVWEPLPSLCDNDHIEDFKKVFQSEIPIIFSPNAEEASRLLTNNSEEPSTLEQCTELLNSIYQLADGNQVIIRCGKLGSVTRSPIDGKLLHYPAYHSKTPDKVIDPTGGGNTYLGGFAQIYETTKDYHIANICANVAASFAIEQVGIPEYKKNENTWNGTTFVDRLTSYLQGNDYKATIEEIIRKIEK</sequence>
<evidence type="ECO:0000313" key="2">
    <source>
        <dbReference type="EMBL" id="KTA96771.1"/>
    </source>
</evidence>
<reference evidence="2 4" key="1">
    <citation type="submission" date="2015-10" db="EMBL/GenBank/DDBJ databases">
        <title>Draft genomes sequences of Candida glabrata isolates 1A, 1B, 2A, 2B, 3A and 3B.</title>
        <authorList>
            <person name="Haavelsrud O.E."/>
            <person name="Gaustad P."/>
        </authorList>
    </citation>
    <scope>NUCLEOTIDE SEQUENCE [LARGE SCALE GENOMIC DNA]</scope>
    <source>
        <strain evidence="2">910700640</strain>
    </source>
</reference>
<evidence type="ECO:0000313" key="3">
    <source>
        <dbReference type="EMBL" id="KTA98405.1"/>
    </source>
</evidence>
<protein>
    <submittedName>
        <fullName evidence="2">Protein MAK32</fullName>
    </submittedName>
</protein>
<dbReference type="EMBL" id="LLZZ01000153">
    <property type="protein sequence ID" value="KTA98405.1"/>
    <property type="molecule type" value="Genomic_DNA"/>
</dbReference>
<organism evidence="2 4">
    <name type="scientific">Candida glabrata</name>
    <name type="common">Yeast</name>
    <name type="synonym">Torulopsis glabrata</name>
    <dbReference type="NCBI Taxonomy" id="5478"/>
    <lineage>
        <taxon>Eukaryota</taxon>
        <taxon>Fungi</taxon>
        <taxon>Dikarya</taxon>
        <taxon>Ascomycota</taxon>
        <taxon>Saccharomycotina</taxon>
        <taxon>Saccharomycetes</taxon>
        <taxon>Saccharomycetales</taxon>
        <taxon>Saccharomycetaceae</taxon>
        <taxon>Nakaseomyces</taxon>
    </lineage>
</organism>
<dbReference type="Pfam" id="PF00294">
    <property type="entry name" value="PfkB"/>
    <property type="match status" value="1"/>
</dbReference>
<name>A0A0W0CBH4_CANGB</name>
<dbReference type="AlphaFoldDB" id="A0A0W0CBH4"/>
<dbReference type="VEuPathDB" id="FungiDB:GWK60_L07337"/>
<accession>A0A0W0CBH4</accession>
<proteinExistence type="predicted"/>
<dbReference type="SUPFAM" id="SSF53613">
    <property type="entry name" value="Ribokinase-like"/>
    <property type="match status" value="1"/>
</dbReference>
<dbReference type="VEuPathDB" id="FungiDB:CAGL0L07898g"/>
<comment type="caution">
    <text evidence="2">The sequence shown here is derived from an EMBL/GenBank/DDBJ whole genome shotgun (WGS) entry which is preliminary data.</text>
</comment>
<dbReference type="VEuPathDB" id="FungiDB:GVI51_L07755"/>
<dbReference type="CDD" id="cd01943">
    <property type="entry name" value="MAK32"/>
    <property type="match status" value="1"/>
</dbReference>
<dbReference type="OMA" id="VIKSWNT"/>
<dbReference type="PANTHER" id="PTHR47098">
    <property type="entry name" value="PROTEIN MAK32"/>
    <property type="match status" value="1"/>
</dbReference>
<evidence type="ECO:0000259" key="1">
    <source>
        <dbReference type="Pfam" id="PF00294"/>
    </source>
</evidence>
<dbReference type="InterPro" id="IPR029056">
    <property type="entry name" value="Ribokinase-like"/>
</dbReference>
<dbReference type="InterPro" id="IPR034094">
    <property type="entry name" value="Mak32"/>
</dbReference>
<dbReference type="PANTHER" id="PTHR47098:SF2">
    <property type="entry name" value="PROTEIN MAK32"/>
    <property type="match status" value="1"/>
</dbReference>
<dbReference type="EMBL" id="LLZZ01000167">
    <property type="protein sequence ID" value="KTA96771.1"/>
    <property type="molecule type" value="Genomic_DNA"/>
</dbReference>
<dbReference type="VEuPathDB" id="FungiDB:B1J91_L07898g"/>